<dbReference type="InterPro" id="IPR052563">
    <property type="entry name" value="FliK"/>
</dbReference>
<dbReference type="Proteomes" id="UP001162811">
    <property type="component" value="Unassembled WGS sequence"/>
</dbReference>
<keyword evidence="3" id="KW-0969">Cilium</keyword>
<sequence length="537" mass="53449">MGLSATPNTAATDLGAMLSASNAAADKAQGGSSGTDTFGNLLSDRMMQDAARRRADAQSAADDASRRAEAARTDGARKDAARTDAARNDQDTKPADDATPVQAATPLPASLTDTASAKPLHPVNAKDIDTAAQQAIADPATQLAAQIEAARQAAQQTAAATQLPAPQPAAQSDSNATVDVSKPAASQSAATDTATLAALNAAAGGAQGVGAPTDPAAAAGVTLPAVPIAREGQEAKDAKAKVAGTPTPPAVALPDGNALAQSLARTRAVADNTPPAVRQLGSASAAQNTNSERDLPRRAEINAHSNVTQAATAAVADATSRTGNGGNADNADAQANAQGAGPQFQGILSRAHADASAAAPTFAVGTASTGGAAAAASITPQQIHTLPTFGDAGWPQSMASQLAFMQVHRQSSAELQLNPAELGGLHVKLEVDNGAVNASFVCQHQAVAELVQDAMPRLRDAMHQGGMQLTQTSVSTGDFSQQQSASQGSSAQGQGSGSGNGGSGSRFGSGNAQDRTDTLAVAPRRVSSHEGAIDTFA</sequence>
<accession>A0ABT1AP91</accession>
<dbReference type="Pfam" id="PF02120">
    <property type="entry name" value="Flg_hook"/>
    <property type="match status" value="1"/>
</dbReference>
<protein>
    <submittedName>
        <fullName evidence="3">Flagellar hook-length control protein FliK</fullName>
    </submittedName>
</protein>
<feature type="compositionally biased region" description="Gly residues" evidence="1">
    <location>
        <begin position="494"/>
        <end position="507"/>
    </location>
</feature>
<reference evidence="3" key="1">
    <citation type="submission" date="2022-06" db="EMBL/GenBank/DDBJ databases">
        <authorList>
            <person name="Lu C.-H."/>
        </authorList>
    </citation>
    <scope>NUCLEOTIDE SEQUENCE</scope>
    <source>
        <strain evidence="3">21MJYT02-11</strain>
    </source>
</reference>
<feature type="domain" description="Flagellar hook-length control protein-like C-terminal" evidence="2">
    <location>
        <begin position="401"/>
        <end position="483"/>
    </location>
</feature>
<organism evidence="3 4">
    <name type="scientific">Ralstonia soli</name>
    <dbReference type="NCBI Taxonomy" id="2953896"/>
    <lineage>
        <taxon>Bacteria</taxon>
        <taxon>Pseudomonadati</taxon>
        <taxon>Pseudomonadota</taxon>
        <taxon>Betaproteobacteria</taxon>
        <taxon>Burkholderiales</taxon>
        <taxon>Burkholderiaceae</taxon>
        <taxon>Ralstonia</taxon>
    </lineage>
</organism>
<keyword evidence="4" id="KW-1185">Reference proteome</keyword>
<name>A0ABT1AP91_9RALS</name>
<evidence type="ECO:0000259" key="2">
    <source>
        <dbReference type="Pfam" id="PF02120"/>
    </source>
</evidence>
<feature type="compositionally biased region" description="Low complexity" evidence="1">
    <location>
        <begin position="146"/>
        <end position="171"/>
    </location>
</feature>
<comment type="caution">
    <text evidence="3">The sequence shown here is derived from an EMBL/GenBank/DDBJ whole genome shotgun (WGS) entry which is preliminary data.</text>
</comment>
<dbReference type="EMBL" id="JAMXHT010000007">
    <property type="protein sequence ID" value="MCO5400255.1"/>
    <property type="molecule type" value="Genomic_DNA"/>
</dbReference>
<feature type="region of interest" description="Disordered" evidence="1">
    <location>
        <begin position="473"/>
        <end position="537"/>
    </location>
</feature>
<feature type="region of interest" description="Disordered" evidence="1">
    <location>
        <begin position="22"/>
        <end position="126"/>
    </location>
</feature>
<dbReference type="PANTHER" id="PTHR37533">
    <property type="entry name" value="FLAGELLAR HOOK-LENGTH CONTROL PROTEIN"/>
    <property type="match status" value="1"/>
</dbReference>
<feature type="compositionally biased region" description="Basic and acidic residues" evidence="1">
    <location>
        <begin position="46"/>
        <end position="56"/>
    </location>
</feature>
<dbReference type="InterPro" id="IPR021136">
    <property type="entry name" value="Flagellar_hook_control-like_C"/>
</dbReference>
<feature type="region of interest" description="Disordered" evidence="1">
    <location>
        <begin position="146"/>
        <end position="191"/>
    </location>
</feature>
<evidence type="ECO:0000313" key="3">
    <source>
        <dbReference type="EMBL" id="MCO5400255.1"/>
    </source>
</evidence>
<evidence type="ECO:0000313" key="4">
    <source>
        <dbReference type="Proteomes" id="UP001162811"/>
    </source>
</evidence>
<dbReference type="RefSeq" id="WP_252683260.1">
    <property type="nucleotide sequence ID" value="NZ_JAMXHT010000007.1"/>
</dbReference>
<keyword evidence="3" id="KW-0282">Flagellum</keyword>
<proteinExistence type="predicted"/>
<feature type="compositionally biased region" description="Basic and acidic residues" evidence="1">
    <location>
        <begin position="527"/>
        <end position="537"/>
    </location>
</feature>
<keyword evidence="3" id="KW-0966">Cell projection</keyword>
<reference evidence="3" key="2">
    <citation type="journal article" date="2023" name="Front. Microbiol.">
        <title>Ralstonia chuxiongensis sp. nov., Ralstonia mojiangensis sp. nov., and Ralstonia soli sp. nov., isolated from tobacco fields, are three novel species in the family Burkholderiaceae.</title>
        <authorList>
            <person name="Lu C.H."/>
            <person name="Zhang Y.Y."/>
            <person name="Jiang N."/>
            <person name="Chen W."/>
            <person name="Shao X."/>
            <person name="Zhao Z.M."/>
            <person name="Lu W.L."/>
            <person name="Hu X."/>
            <person name="Xi Y.X."/>
            <person name="Zou S.Y."/>
            <person name="Wei Q.J."/>
            <person name="Lin Z.L."/>
            <person name="Gong L."/>
            <person name="Gai X.T."/>
            <person name="Zhang L.Q."/>
            <person name="Li J.Y."/>
            <person name="Jin Y."/>
            <person name="Xia Z.Y."/>
        </authorList>
    </citation>
    <scope>NUCLEOTIDE SEQUENCE</scope>
    <source>
        <strain evidence="3">21MJYT02-11</strain>
    </source>
</reference>
<feature type="compositionally biased region" description="Basic and acidic residues" evidence="1">
    <location>
        <begin position="63"/>
        <end position="96"/>
    </location>
</feature>
<dbReference type="Gene3D" id="3.30.750.140">
    <property type="match status" value="1"/>
</dbReference>
<dbReference type="PANTHER" id="PTHR37533:SF2">
    <property type="entry name" value="FLAGELLAR HOOK-LENGTH CONTROL PROTEIN"/>
    <property type="match status" value="1"/>
</dbReference>
<evidence type="ECO:0000256" key="1">
    <source>
        <dbReference type="SAM" id="MobiDB-lite"/>
    </source>
</evidence>
<feature type="compositionally biased region" description="Low complexity" evidence="1">
    <location>
        <begin position="479"/>
        <end position="493"/>
    </location>
</feature>
<dbReference type="InterPro" id="IPR038610">
    <property type="entry name" value="FliK-like_C_sf"/>
</dbReference>
<dbReference type="CDD" id="cd17470">
    <property type="entry name" value="T3SS_Flik_C"/>
    <property type="match status" value="1"/>
</dbReference>
<gene>
    <name evidence="3" type="ORF">NG900_18820</name>
</gene>